<dbReference type="Gene3D" id="1.10.10.10">
    <property type="entry name" value="Winged helix-like DNA-binding domain superfamily/Winged helix DNA-binding domain"/>
    <property type="match status" value="1"/>
</dbReference>
<keyword evidence="3" id="KW-0804">Transcription</keyword>
<evidence type="ECO:0000256" key="2">
    <source>
        <dbReference type="ARBA" id="ARBA00023125"/>
    </source>
</evidence>
<dbReference type="InterPro" id="IPR036388">
    <property type="entry name" value="WH-like_DNA-bd_sf"/>
</dbReference>
<evidence type="ECO:0000259" key="4">
    <source>
        <dbReference type="PROSITE" id="PS50949"/>
    </source>
</evidence>
<dbReference type="RefSeq" id="WP_339970015.1">
    <property type="nucleotide sequence ID" value="NZ_JBBHJY010000014.1"/>
</dbReference>
<dbReference type="SUPFAM" id="SSF46785">
    <property type="entry name" value="Winged helix' DNA-binding domain"/>
    <property type="match status" value="1"/>
</dbReference>
<gene>
    <name evidence="5" type="ORF">WG900_19680</name>
</gene>
<organism evidence="5 6">
    <name type="scientific">Novosphingobium aquae</name>
    <dbReference type="NCBI Taxonomy" id="3133435"/>
    <lineage>
        <taxon>Bacteria</taxon>
        <taxon>Pseudomonadati</taxon>
        <taxon>Pseudomonadota</taxon>
        <taxon>Alphaproteobacteria</taxon>
        <taxon>Sphingomonadales</taxon>
        <taxon>Sphingomonadaceae</taxon>
        <taxon>Novosphingobium</taxon>
    </lineage>
</organism>
<dbReference type="EMBL" id="JBBHJY010000014">
    <property type="protein sequence ID" value="MEJ6012131.1"/>
    <property type="molecule type" value="Genomic_DNA"/>
</dbReference>
<dbReference type="PROSITE" id="PS50949">
    <property type="entry name" value="HTH_GNTR"/>
    <property type="match status" value="1"/>
</dbReference>
<dbReference type="InterPro" id="IPR036390">
    <property type="entry name" value="WH_DNA-bd_sf"/>
</dbReference>
<name>A0ABU8SDT6_9SPHN</name>
<protein>
    <recommendedName>
        <fullName evidence="4">HTH gntR-type domain-containing protein</fullName>
    </recommendedName>
</protein>
<evidence type="ECO:0000313" key="6">
    <source>
        <dbReference type="Proteomes" id="UP001379235"/>
    </source>
</evidence>
<evidence type="ECO:0000256" key="1">
    <source>
        <dbReference type="ARBA" id="ARBA00023015"/>
    </source>
</evidence>
<evidence type="ECO:0000256" key="3">
    <source>
        <dbReference type="ARBA" id="ARBA00023163"/>
    </source>
</evidence>
<accession>A0ABU8SDT6</accession>
<reference evidence="5 6" key="1">
    <citation type="submission" date="2024-03" db="EMBL/GenBank/DDBJ databases">
        <authorList>
            <person name="Jo J.-H."/>
        </authorList>
    </citation>
    <scope>NUCLEOTIDE SEQUENCE [LARGE SCALE GENOMIC DNA]</scope>
    <source>
        <strain evidence="5 6">AS3R-12</strain>
    </source>
</reference>
<proteinExistence type="predicted"/>
<dbReference type="InterPro" id="IPR000524">
    <property type="entry name" value="Tscrpt_reg_HTH_GntR"/>
</dbReference>
<sequence length="248" mass="27221">MAKTKRRTATQQAADRLRAIVLDAPEGTLIGSEDSLVTRLECSRSTVRQTARLLEREGLLKVRRGINGGYFGTRPTAETIESTLGAHLEALNVDGNDTTTMATALWVVAVRAASNAESSQIRSVVDRVSRKLKSLDENASFAKVRELDLMIQNEIFSLAHSPYIKLIFDVNVTFSRRHFSMPAENDSGPAHAAFVNSWREAKLMEMNAMASGNENLAGVAAQHSRKVWIDRIKQRHAVMASEAKASGA</sequence>
<evidence type="ECO:0000313" key="5">
    <source>
        <dbReference type="EMBL" id="MEJ6012131.1"/>
    </source>
</evidence>
<dbReference type="PANTHER" id="PTHR43537:SF24">
    <property type="entry name" value="GLUCONATE OPERON TRANSCRIPTIONAL REPRESSOR"/>
    <property type="match status" value="1"/>
</dbReference>
<dbReference type="Proteomes" id="UP001379235">
    <property type="component" value="Unassembled WGS sequence"/>
</dbReference>
<dbReference type="PANTHER" id="PTHR43537">
    <property type="entry name" value="TRANSCRIPTIONAL REGULATOR, GNTR FAMILY"/>
    <property type="match status" value="1"/>
</dbReference>
<keyword evidence="6" id="KW-1185">Reference proteome</keyword>
<feature type="domain" description="HTH gntR-type" evidence="4">
    <location>
        <begin position="7"/>
        <end position="74"/>
    </location>
</feature>
<comment type="caution">
    <text evidence="5">The sequence shown here is derived from an EMBL/GenBank/DDBJ whole genome shotgun (WGS) entry which is preliminary data.</text>
</comment>
<keyword evidence="2" id="KW-0238">DNA-binding</keyword>
<keyword evidence="1" id="KW-0805">Transcription regulation</keyword>